<proteinExistence type="predicted"/>
<comment type="caution">
    <text evidence="6">The sequence shown here is derived from an EMBL/GenBank/DDBJ whole genome shotgun (WGS) entry which is preliminary data.</text>
</comment>
<evidence type="ECO:0000256" key="3">
    <source>
        <dbReference type="ARBA" id="ARBA00022795"/>
    </source>
</evidence>
<comment type="subcellular location">
    <subcellularLocation>
        <location evidence="1">Cytoplasm</location>
        <location evidence="1">Cytosol</location>
    </subcellularLocation>
</comment>
<keyword evidence="3" id="KW-1005">Bacterial flagellum biogenesis</keyword>
<keyword evidence="4" id="KW-0143">Chaperone</keyword>
<evidence type="ECO:0000256" key="4">
    <source>
        <dbReference type="ARBA" id="ARBA00023186"/>
    </source>
</evidence>
<evidence type="ECO:0000256" key="1">
    <source>
        <dbReference type="ARBA" id="ARBA00004514"/>
    </source>
</evidence>
<dbReference type="EMBL" id="JBHSNF010000001">
    <property type="protein sequence ID" value="MFC5524795.1"/>
    <property type="molecule type" value="Genomic_DNA"/>
</dbReference>
<reference evidence="7" key="1">
    <citation type="journal article" date="2019" name="Int. J. Syst. Evol. Microbiol.">
        <title>The Global Catalogue of Microorganisms (GCM) 10K type strain sequencing project: providing services to taxonomists for standard genome sequencing and annotation.</title>
        <authorList>
            <consortium name="The Broad Institute Genomics Platform"/>
            <consortium name="The Broad Institute Genome Sequencing Center for Infectious Disease"/>
            <person name="Wu L."/>
            <person name="Ma J."/>
        </authorList>
    </citation>
    <scope>NUCLEOTIDE SEQUENCE [LARGE SCALE GENOMIC DNA]</scope>
    <source>
        <strain evidence="7">CGMCC 1.16619</strain>
    </source>
</reference>
<name>A0ABW0QJJ2_9GAMM</name>
<dbReference type="InterPro" id="IPR008622">
    <property type="entry name" value="FliT"/>
</dbReference>
<dbReference type="Proteomes" id="UP001596114">
    <property type="component" value="Unassembled WGS sequence"/>
</dbReference>
<dbReference type="Gene3D" id="1.20.58.380">
    <property type="entry name" value="Flagellar protein flit"/>
    <property type="match status" value="1"/>
</dbReference>
<dbReference type="Pfam" id="PF05400">
    <property type="entry name" value="FliT"/>
    <property type="match status" value="1"/>
</dbReference>
<organism evidence="6 7">
    <name type="scientific">Rhodanobacter ginsengisoli</name>
    <dbReference type="NCBI Taxonomy" id="418646"/>
    <lineage>
        <taxon>Bacteria</taxon>
        <taxon>Pseudomonadati</taxon>
        <taxon>Pseudomonadota</taxon>
        <taxon>Gammaproteobacteria</taxon>
        <taxon>Lysobacterales</taxon>
        <taxon>Rhodanobacteraceae</taxon>
        <taxon>Rhodanobacter</taxon>
    </lineage>
</organism>
<evidence type="ECO:0000256" key="2">
    <source>
        <dbReference type="ARBA" id="ARBA00022490"/>
    </source>
</evidence>
<protein>
    <recommendedName>
        <fullName evidence="5">Flagellar protein FliT</fullName>
    </recommendedName>
</protein>
<evidence type="ECO:0000313" key="7">
    <source>
        <dbReference type="Proteomes" id="UP001596114"/>
    </source>
</evidence>
<evidence type="ECO:0000256" key="5">
    <source>
        <dbReference type="ARBA" id="ARBA00093797"/>
    </source>
</evidence>
<keyword evidence="2" id="KW-0963">Cytoplasm</keyword>
<evidence type="ECO:0000313" key="6">
    <source>
        <dbReference type="EMBL" id="MFC5524795.1"/>
    </source>
</evidence>
<gene>
    <name evidence="6" type="ORF">ACFPPA_03475</name>
</gene>
<keyword evidence="7" id="KW-1185">Reference proteome</keyword>
<sequence>MNVPGQADLEQALQLGTQMLGAAREGDWKAVAGLRPEYDALLRQGAPAKDIARSTLLEVQQQHQQLVELTARARDSIAGQLEQQRRNHRALNAYLLPCDED</sequence>
<dbReference type="RefSeq" id="WP_377317312.1">
    <property type="nucleotide sequence ID" value="NZ_JBHSNF010000001.1"/>
</dbReference>
<accession>A0ABW0QJJ2</accession>